<keyword evidence="1" id="KW-1277">Toxin-antitoxin system</keyword>
<reference evidence="2 3" key="2">
    <citation type="submission" date="2021-08" db="EMBL/GenBank/DDBJ databases">
        <title>Massilia sp. R798.</title>
        <authorList>
            <person name="Baek J.H."/>
            <person name="Jung H.S."/>
            <person name="Kim K.R."/>
            <person name="Jeon C.O."/>
        </authorList>
    </citation>
    <scope>NUCLEOTIDE SEQUENCE [LARGE SCALE GENOMIC DNA]</scope>
    <source>
        <strain evidence="2 3">R798</strain>
    </source>
</reference>
<evidence type="ECO:0000313" key="2">
    <source>
        <dbReference type="EMBL" id="MBZ2206476.1"/>
    </source>
</evidence>
<proteinExistence type="predicted"/>
<evidence type="ECO:0000256" key="1">
    <source>
        <dbReference type="ARBA" id="ARBA00022649"/>
    </source>
</evidence>
<dbReference type="Pfam" id="PF05016">
    <property type="entry name" value="ParE_toxin"/>
    <property type="match status" value="1"/>
</dbReference>
<protein>
    <submittedName>
        <fullName evidence="2">Type II toxin-antitoxin system RelE/ParE family toxin</fullName>
    </submittedName>
</protein>
<dbReference type="EMBL" id="JAFBIL020000001">
    <property type="protein sequence ID" value="MBZ2206476.1"/>
    <property type="molecule type" value="Genomic_DNA"/>
</dbReference>
<dbReference type="Proteomes" id="UP000809349">
    <property type="component" value="Unassembled WGS sequence"/>
</dbReference>
<name>A0ABS7SL00_9BURK</name>
<accession>A0ABS7SL00</accession>
<organism evidence="2 3">
    <name type="scientific">Massilia soli</name>
    <dbReference type="NCBI Taxonomy" id="2792854"/>
    <lineage>
        <taxon>Bacteria</taxon>
        <taxon>Pseudomonadati</taxon>
        <taxon>Pseudomonadota</taxon>
        <taxon>Betaproteobacteria</taxon>
        <taxon>Burkholderiales</taxon>
        <taxon>Oxalobacteraceae</taxon>
        <taxon>Telluria group</taxon>
        <taxon>Massilia</taxon>
    </lineage>
</organism>
<dbReference type="InterPro" id="IPR007712">
    <property type="entry name" value="RelE/ParE_toxin"/>
</dbReference>
<sequence length="109" mass="12323">MSSYRVVFTPEAEEHLAELYQYISDRSTPDAAFRFTMAIVSYSAALDEFPHRGVRRDDIRPGLRIVNYRKNTAIAIAVDDADSCVTIVGVFYGGRNYEALLRPKDNDEA</sequence>
<dbReference type="RefSeq" id="WP_223466062.1">
    <property type="nucleotide sequence ID" value="NZ_JAFBIL020000001.1"/>
</dbReference>
<keyword evidence="3" id="KW-1185">Reference proteome</keyword>
<comment type="caution">
    <text evidence="2">The sequence shown here is derived from an EMBL/GenBank/DDBJ whole genome shotgun (WGS) entry which is preliminary data.</text>
</comment>
<evidence type="ECO:0000313" key="3">
    <source>
        <dbReference type="Proteomes" id="UP000809349"/>
    </source>
</evidence>
<dbReference type="Gene3D" id="3.30.2310.20">
    <property type="entry name" value="RelE-like"/>
    <property type="match status" value="1"/>
</dbReference>
<gene>
    <name evidence="2" type="ORF">I4X03_004290</name>
</gene>
<dbReference type="InterPro" id="IPR035093">
    <property type="entry name" value="RelE/ParE_toxin_dom_sf"/>
</dbReference>
<reference evidence="2 3" key="1">
    <citation type="submission" date="2021-01" db="EMBL/GenBank/DDBJ databases">
        <authorList>
            <person name="Ruan W."/>
            <person name="Khan S.A."/>
            <person name="Jeon C.O."/>
        </authorList>
    </citation>
    <scope>NUCLEOTIDE SEQUENCE [LARGE SCALE GENOMIC DNA]</scope>
    <source>
        <strain evidence="2 3">R798</strain>
    </source>
</reference>